<evidence type="ECO:0000259" key="9">
    <source>
        <dbReference type="Pfam" id="PF18565"/>
    </source>
</evidence>
<dbReference type="AlphaFoldDB" id="A0A918CTI9"/>
<evidence type="ECO:0000259" key="7">
    <source>
        <dbReference type="Pfam" id="PF02837"/>
    </source>
</evidence>
<evidence type="ECO:0000259" key="5">
    <source>
        <dbReference type="Pfam" id="PF00703"/>
    </source>
</evidence>
<dbReference type="InterPro" id="IPR040605">
    <property type="entry name" value="Glyco_hydro2_dom5"/>
</dbReference>
<dbReference type="PROSITE" id="PS00608">
    <property type="entry name" value="GLYCOSYL_HYDROL_F2_2"/>
    <property type="match status" value="1"/>
</dbReference>
<dbReference type="Proteomes" id="UP000653411">
    <property type="component" value="Unassembled WGS sequence"/>
</dbReference>
<protein>
    <recommendedName>
        <fullName evidence="12">Beta-galactosidase</fullName>
    </recommendedName>
</protein>
<dbReference type="PANTHER" id="PTHR42732">
    <property type="entry name" value="BETA-GALACTOSIDASE"/>
    <property type="match status" value="1"/>
</dbReference>
<dbReference type="SUPFAM" id="SSF49785">
    <property type="entry name" value="Galactose-binding domain-like"/>
    <property type="match status" value="1"/>
</dbReference>
<accession>A0A918CTI9</accession>
<dbReference type="SUPFAM" id="SSF51445">
    <property type="entry name" value="(Trans)glycosidases"/>
    <property type="match status" value="1"/>
</dbReference>
<feature type="region of interest" description="Disordered" evidence="4">
    <location>
        <begin position="83"/>
        <end position="112"/>
    </location>
</feature>
<dbReference type="InterPro" id="IPR032311">
    <property type="entry name" value="DUF4982"/>
</dbReference>
<evidence type="ECO:0000256" key="2">
    <source>
        <dbReference type="ARBA" id="ARBA00022801"/>
    </source>
</evidence>
<dbReference type="InterPro" id="IPR006311">
    <property type="entry name" value="TAT_signal"/>
</dbReference>
<feature type="domain" description="Glycoside hydrolase family 2 immunoglobulin-like beta-sandwich" evidence="5">
    <location>
        <begin position="241"/>
        <end position="332"/>
    </location>
</feature>
<evidence type="ECO:0000259" key="8">
    <source>
        <dbReference type="Pfam" id="PF16355"/>
    </source>
</evidence>
<dbReference type="Gene3D" id="2.60.120.260">
    <property type="entry name" value="Galactose-binding domain-like"/>
    <property type="match status" value="1"/>
</dbReference>
<keyword evidence="11" id="KW-1185">Reference proteome</keyword>
<evidence type="ECO:0000256" key="1">
    <source>
        <dbReference type="ARBA" id="ARBA00007401"/>
    </source>
</evidence>
<dbReference type="InterPro" id="IPR023232">
    <property type="entry name" value="Glyco_hydro_2_AS"/>
</dbReference>
<comment type="caution">
    <text evidence="10">The sequence shown here is derived from an EMBL/GenBank/DDBJ whole genome shotgun (WGS) entry which is preliminary data.</text>
</comment>
<dbReference type="InterPro" id="IPR051913">
    <property type="entry name" value="GH2_Domain-Containing"/>
</dbReference>
<dbReference type="InterPro" id="IPR006104">
    <property type="entry name" value="Glyco_hydro_2_N"/>
</dbReference>
<name>A0A918CTI9_9ACTN</name>
<feature type="domain" description="Glycoside hydrolase family 2" evidence="9">
    <location>
        <begin position="745"/>
        <end position="846"/>
    </location>
</feature>
<dbReference type="EMBL" id="BMML01000012">
    <property type="protein sequence ID" value="GGN21229.1"/>
    <property type="molecule type" value="Genomic_DNA"/>
</dbReference>
<reference evidence="10" key="2">
    <citation type="submission" date="2020-09" db="EMBL/GenBank/DDBJ databases">
        <authorList>
            <person name="Sun Q."/>
            <person name="Zhou Y."/>
        </authorList>
    </citation>
    <scope>NUCLEOTIDE SEQUENCE</scope>
    <source>
        <strain evidence="10">CGMCC 4.7110</strain>
    </source>
</reference>
<evidence type="ECO:0008006" key="12">
    <source>
        <dbReference type="Google" id="ProtNLM"/>
    </source>
</evidence>
<evidence type="ECO:0000259" key="6">
    <source>
        <dbReference type="Pfam" id="PF02836"/>
    </source>
</evidence>
<dbReference type="InterPro" id="IPR008979">
    <property type="entry name" value="Galactose-bd-like_sf"/>
</dbReference>
<dbReference type="SUPFAM" id="SSF49303">
    <property type="entry name" value="beta-Galactosidase/glucuronidase domain"/>
    <property type="match status" value="1"/>
</dbReference>
<dbReference type="InterPro" id="IPR006103">
    <property type="entry name" value="Glyco_hydro_2_cat"/>
</dbReference>
<evidence type="ECO:0000313" key="11">
    <source>
        <dbReference type="Proteomes" id="UP000653411"/>
    </source>
</evidence>
<dbReference type="Gene3D" id="3.20.20.80">
    <property type="entry name" value="Glycosidases"/>
    <property type="match status" value="1"/>
</dbReference>
<proteinExistence type="inferred from homology"/>
<dbReference type="Pfam" id="PF18565">
    <property type="entry name" value="Glyco_hydro2_C5"/>
    <property type="match status" value="1"/>
</dbReference>
<feature type="domain" description="DUF4982" evidence="8">
    <location>
        <begin position="676"/>
        <end position="731"/>
    </location>
</feature>
<keyword evidence="2" id="KW-0378">Hydrolase</keyword>
<dbReference type="PROSITE" id="PS51318">
    <property type="entry name" value="TAT"/>
    <property type="match status" value="1"/>
</dbReference>
<evidence type="ECO:0000313" key="10">
    <source>
        <dbReference type="EMBL" id="GGN21229.1"/>
    </source>
</evidence>
<dbReference type="Pfam" id="PF02837">
    <property type="entry name" value="Glyco_hydro_2_N"/>
    <property type="match status" value="1"/>
</dbReference>
<reference evidence="10" key="1">
    <citation type="journal article" date="2014" name="Int. J. Syst. Evol. Microbiol.">
        <title>Complete genome sequence of Corynebacterium casei LMG S-19264T (=DSM 44701T), isolated from a smear-ripened cheese.</title>
        <authorList>
            <consortium name="US DOE Joint Genome Institute (JGI-PGF)"/>
            <person name="Walter F."/>
            <person name="Albersmeier A."/>
            <person name="Kalinowski J."/>
            <person name="Ruckert C."/>
        </authorList>
    </citation>
    <scope>NUCLEOTIDE SEQUENCE</scope>
    <source>
        <strain evidence="10">CGMCC 4.7110</strain>
    </source>
</reference>
<feature type="domain" description="Glycoside hydrolase family 2 catalytic" evidence="6">
    <location>
        <begin position="342"/>
        <end position="490"/>
    </location>
</feature>
<evidence type="ECO:0000256" key="3">
    <source>
        <dbReference type="ARBA" id="ARBA00023295"/>
    </source>
</evidence>
<evidence type="ECO:0000256" key="4">
    <source>
        <dbReference type="SAM" id="MobiDB-lite"/>
    </source>
</evidence>
<dbReference type="Pfam" id="PF00703">
    <property type="entry name" value="Glyco_hydro_2"/>
    <property type="match status" value="1"/>
</dbReference>
<dbReference type="InterPro" id="IPR006101">
    <property type="entry name" value="Glyco_hydro_2"/>
</dbReference>
<sequence>MSEQRNGGVTRRQALGLAAAAAAGLEGGLLPSPATASGGGGPRERSFDEGWLFLRGDADGAPQPSYDDSAWRPLDLPHDWSIEDLPYAPSTDGSATSDPSLLVLKDPDPDQPPAPQVIGPFDTARSENGGSTGYTVGGIGWYRKHFAPPHGHAELRFDGVYENADVWLNGVHLGFHPYGYTSFAYDLTPYLDRTGPNVLAVRVDNSGRNSRWYSGSGIYRHTWLTVTGPVRIPLWGVHVTTPEVAVHRSVAHVEVTVEGGPADVRVTVLDPHGAPVSTGRTAADVHGTAALDLPVRSAALWSPDSPSLYTARAEVLVHDRVVDTVTTPFGIRSLLWNGEAGFRLNGERVKITGGCVHHDHGPMGAVALGRSEERRVELLKAAGFNALRTAHNPPTPALLDACDRLGMLVMDEFFDVWDTGKNPQDYSRYFAEWWERDLTGTVLRDRNHPSVVIWSLGNEITDTTNGERGTQLAAALRALDPTRPVTLGGGSTFSADDPSWSYVDVGDVHYNANGRTYGPMHAAHPERAMTQSEGFPATIHQDTRFVAENDWAVGNWVWAAWDYLGESGIGKTPMAPAGTAASIGDQSVMPGWSLARTLHHSWGGFGYPYPYFQGNCGDLDLIGQRKPQNHWRAAVTGRSPVELLVERPVLPGTEQVAVWWGYFDELAGWTWDVDAGHPMTVHVYTAGDSARILLDGEELATAVPERAMATFTVPYRPGELTAVAHRDGREIGRTTLRTAGAPAALRLVPDVRSLTTGRDDLAHVLVEVTDEDGLPVPDATLRVDFGVRGAGELVGVANGNPHNVDSFKRPRRHTWHGRALAVLRPAKRPGRLALTATAAGLRPATLVLPVRTANSE</sequence>
<dbReference type="Pfam" id="PF16355">
    <property type="entry name" value="DUF4982"/>
    <property type="match status" value="1"/>
</dbReference>
<dbReference type="PRINTS" id="PR00132">
    <property type="entry name" value="GLHYDRLASE2"/>
</dbReference>
<dbReference type="GO" id="GO:0004553">
    <property type="term" value="F:hydrolase activity, hydrolyzing O-glycosyl compounds"/>
    <property type="evidence" value="ECO:0007669"/>
    <property type="project" value="InterPro"/>
</dbReference>
<comment type="similarity">
    <text evidence="1">Belongs to the glycosyl hydrolase 2 family.</text>
</comment>
<dbReference type="InterPro" id="IPR013783">
    <property type="entry name" value="Ig-like_fold"/>
</dbReference>
<keyword evidence="3" id="KW-0326">Glycosidase</keyword>
<dbReference type="InterPro" id="IPR017853">
    <property type="entry name" value="GH"/>
</dbReference>
<feature type="region of interest" description="Disordered" evidence="4">
    <location>
        <begin position="26"/>
        <end position="70"/>
    </location>
</feature>
<dbReference type="PANTHER" id="PTHR42732:SF1">
    <property type="entry name" value="BETA-MANNOSIDASE"/>
    <property type="match status" value="1"/>
</dbReference>
<feature type="domain" description="Glycosyl hydrolases family 2 sugar binding" evidence="7">
    <location>
        <begin position="136"/>
        <end position="216"/>
    </location>
</feature>
<gene>
    <name evidence="10" type="ORF">GCM10011578_052190</name>
</gene>
<dbReference type="RefSeq" id="WP_189265251.1">
    <property type="nucleotide sequence ID" value="NZ_BMML01000012.1"/>
</dbReference>
<dbReference type="InterPro" id="IPR036156">
    <property type="entry name" value="Beta-gal/glucu_dom_sf"/>
</dbReference>
<organism evidence="10 11">
    <name type="scientific">Streptomyces fuscichromogenes</name>
    <dbReference type="NCBI Taxonomy" id="1324013"/>
    <lineage>
        <taxon>Bacteria</taxon>
        <taxon>Bacillati</taxon>
        <taxon>Actinomycetota</taxon>
        <taxon>Actinomycetes</taxon>
        <taxon>Kitasatosporales</taxon>
        <taxon>Streptomycetaceae</taxon>
        <taxon>Streptomyces</taxon>
    </lineage>
</organism>
<dbReference type="GO" id="GO:0005975">
    <property type="term" value="P:carbohydrate metabolic process"/>
    <property type="evidence" value="ECO:0007669"/>
    <property type="project" value="InterPro"/>
</dbReference>
<dbReference type="InterPro" id="IPR006102">
    <property type="entry name" value="Ig-like_GH2"/>
</dbReference>
<dbReference type="Pfam" id="PF02836">
    <property type="entry name" value="Glyco_hydro_2_C"/>
    <property type="match status" value="1"/>
</dbReference>
<dbReference type="Gene3D" id="2.60.40.10">
    <property type="entry name" value="Immunoglobulins"/>
    <property type="match status" value="3"/>
</dbReference>